<evidence type="ECO:0000313" key="3">
    <source>
        <dbReference type="EMBL" id="GGD81744.1"/>
    </source>
</evidence>
<reference evidence="3" key="2">
    <citation type="submission" date="2020-09" db="EMBL/GenBank/DDBJ databases">
        <authorList>
            <person name="Sun Q."/>
            <person name="Zhou Y."/>
        </authorList>
    </citation>
    <scope>NUCLEOTIDE SEQUENCE</scope>
    <source>
        <strain evidence="3">CGMCC 1.12924</strain>
    </source>
</reference>
<comment type="similarity">
    <text evidence="1">Belongs to the ComF/GntX family.</text>
</comment>
<dbReference type="EMBL" id="BMGK01000001">
    <property type="protein sequence ID" value="GGD81744.1"/>
    <property type="molecule type" value="Genomic_DNA"/>
</dbReference>
<keyword evidence="4" id="KW-1185">Reference proteome</keyword>
<accession>A0A8J2V805</accession>
<gene>
    <name evidence="3" type="ORF">GCM10011312_02660</name>
</gene>
<reference evidence="3" key="1">
    <citation type="journal article" date="2014" name="Int. J. Syst. Evol. Microbiol.">
        <title>Complete genome sequence of Corynebacterium casei LMG S-19264T (=DSM 44701T), isolated from a smear-ripened cheese.</title>
        <authorList>
            <consortium name="US DOE Joint Genome Institute (JGI-PGF)"/>
            <person name="Walter F."/>
            <person name="Albersmeier A."/>
            <person name="Kalinowski J."/>
            <person name="Ruckert C."/>
        </authorList>
    </citation>
    <scope>NUCLEOTIDE SEQUENCE</scope>
    <source>
        <strain evidence="3">CGMCC 1.12924</strain>
    </source>
</reference>
<dbReference type="SUPFAM" id="SSF53271">
    <property type="entry name" value="PRTase-like"/>
    <property type="match status" value="1"/>
</dbReference>
<dbReference type="InterPro" id="IPR000836">
    <property type="entry name" value="PRTase_dom"/>
</dbReference>
<dbReference type="Proteomes" id="UP000652231">
    <property type="component" value="Unassembled WGS sequence"/>
</dbReference>
<comment type="caution">
    <text evidence="3">The sequence shown here is derived from an EMBL/GenBank/DDBJ whole genome shotgun (WGS) entry which is preliminary data.</text>
</comment>
<sequence length="178" mass="20065">MLQVFYGRIPVENATALFYFKKNGLTQKFVHALKYRGVKSLGAEFGKWLGAELSECDAYHTVEAIIPVPLHRKKLRQRGYNQVELFGKEIAQALNVPYIDDVLVKITPTKSQVFKERLSRIFSQQEVFEVQHLQKIKDKHLLIVDDLVTSGATLEACTSKLLKAGGVKVSFATIAITK</sequence>
<evidence type="ECO:0000313" key="4">
    <source>
        <dbReference type="Proteomes" id="UP000652231"/>
    </source>
</evidence>
<protein>
    <submittedName>
        <fullName evidence="3">Amidophosphoribosyltransferase</fullName>
    </submittedName>
</protein>
<organism evidence="3 4">
    <name type="scientific">Planktosalinus lacus</name>
    <dbReference type="NCBI Taxonomy" id="1526573"/>
    <lineage>
        <taxon>Bacteria</taxon>
        <taxon>Pseudomonadati</taxon>
        <taxon>Bacteroidota</taxon>
        <taxon>Flavobacteriia</taxon>
        <taxon>Flavobacteriales</taxon>
        <taxon>Flavobacteriaceae</taxon>
        <taxon>Planktosalinus</taxon>
    </lineage>
</organism>
<dbReference type="InterPro" id="IPR051910">
    <property type="entry name" value="ComF/GntX_DNA_util-trans"/>
</dbReference>
<dbReference type="InterPro" id="IPR029057">
    <property type="entry name" value="PRTase-like"/>
</dbReference>
<dbReference type="PANTHER" id="PTHR47505">
    <property type="entry name" value="DNA UTILIZATION PROTEIN YHGH"/>
    <property type="match status" value="1"/>
</dbReference>
<dbReference type="CDD" id="cd06223">
    <property type="entry name" value="PRTases_typeI"/>
    <property type="match status" value="1"/>
</dbReference>
<evidence type="ECO:0000256" key="1">
    <source>
        <dbReference type="ARBA" id="ARBA00008007"/>
    </source>
</evidence>
<name>A0A8J2V805_9FLAO</name>
<dbReference type="Pfam" id="PF00156">
    <property type="entry name" value="Pribosyltran"/>
    <property type="match status" value="1"/>
</dbReference>
<feature type="domain" description="Phosphoribosyltransferase" evidence="2">
    <location>
        <begin position="86"/>
        <end position="174"/>
    </location>
</feature>
<dbReference type="Gene3D" id="3.40.50.2020">
    <property type="match status" value="1"/>
</dbReference>
<proteinExistence type="inferred from homology"/>
<dbReference type="AlphaFoldDB" id="A0A8J2V805"/>
<evidence type="ECO:0000259" key="2">
    <source>
        <dbReference type="Pfam" id="PF00156"/>
    </source>
</evidence>
<dbReference type="PANTHER" id="PTHR47505:SF1">
    <property type="entry name" value="DNA UTILIZATION PROTEIN YHGH"/>
    <property type="match status" value="1"/>
</dbReference>